<dbReference type="GO" id="GO:0005829">
    <property type="term" value="C:cytosol"/>
    <property type="evidence" value="ECO:0007669"/>
    <property type="project" value="TreeGrafter"/>
</dbReference>
<keyword evidence="3 6" id="KW-0540">Nuclease</keyword>
<comment type="similarity">
    <text evidence="1 6">Belongs to the XseB family.</text>
</comment>
<dbReference type="RefSeq" id="WP_182168412.1">
    <property type="nucleotide sequence ID" value="NZ_JACFXU010000008.1"/>
</dbReference>
<dbReference type="SUPFAM" id="SSF116842">
    <property type="entry name" value="XseB-like"/>
    <property type="match status" value="1"/>
</dbReference>
<protein>
    <recommendedName>
        <fullName evidence="6">Exodeoxyribonuclease 7 small subunit</fullName>
        <ecNumber evidence="6">3.1.11.6</ecNumber>
    </recommendedName>
    <alternativeName>
        <fullName evidence="6">Exodeoxyribonuclease VII small subunit</fullName>
        <shortName evidence="6">Exonuclease VII small subunit</shortName>
    </alternativeName>
</protein>
<dbReference type="Gene3D" id="1.10.287.1040">
    <property type="entry name" value="Exonuclease VII, small subunit"/>
    <property type="match status" value="1"/>
</dbReference>
<comment type="caution">
    <text evidence="7">The sequence shown here is derived from an EMBL/GenBank/DDBJ whole genome shotgun (WGS) entry which is preliminary data.</text>
</comment>
<comment type="catalytic activity">
    <reaction evidence="6">
        <text>Exonucleolytic cleavage in either 5'- to 3'- or 3'- to 5'-direction to yield nucleoside 5'-phosphates.</text>
        <dbReference type="EC" id="3.1.11.6"/>
    </reaction>
</comment>
<dbReference type="PANTHER" id="PTHR34137">
    <property type="entry name" value="EXODEOXYRIBONUCLEASE 7 SMALL SUBUNIT"/>
    <property type="match status" value="1"/>
</dbReference>
<evidence type="ECO:0000256" key="3">
    <source>
        <dbReference type="ARBA" id="ARBA00022722"/>
    </source>
</evidence>
<evidence type="ECO:0000313" key="8">
    <source>
        <dbReference type="Proteomes" id="UP000539350"/>
    </source>
</evidence>
<dbReference type="GO" id="GO:0008855">
    <property type="term" value="F:exodeoxyribonuclease VII activity"/>
    <property type="evidence" value="ECO:0007669"/>
    <property type="project" value="UniProtKB-UniRule"/>
</dbReference>
<keyword evidence="2 6" id="KW-0963">Cytoplasm</keyword>
<dbReference type="InterPro" id="IPR003761">
    <property type="entry name" value="Exonuc_VII_S"/>
</dbReference>
<keyword evidence="8" id="KW-1185">Reference proteome</keyword>
<comment type="function">
    <text evidence="6">Bidirectionally degrades single-stranded DNA into large acid-insoluble oligonucleotides, which are then degraded further into small acid-soluble oligonucleotides.</text>
</comment>
<dbReference type="AlphaFoldDB" id="A0A7W2TTG2"/>
<accession>A0A7W2TTG2</accession>
<dbReference type="GO" id="GO:0006308">
    <property type="term" value="P:DNA catabolic process"/>
    <property type="evidence" value="ECO:0007669"/>
    <property type="project" value="UniProtKB-UniRule"/>
</dbReference>
<evidence type="ECO:0000256" key="6">
    <source>
        <dbReference type="HAMAP-Rule" id="MF_00337"/>
    </source>
</evidence>
<comment type="subunit">
    <text evidence="6">Heterooligomer composed of large and small subunits.</text>
</comment>
<evidence type="ECO:0000256" key="2">
    <source>
        <dbReference type="ARBA" id="ARBA00022490"/>
    </source>
</evidence>
<gene>
    <name evidence="6 7" type="primary">xseB</name>
    <name evidence="7" type="ORF">H2508_00255</name>
</gene>
<dbReference type="InterPro" id="IPR037004">
    <property type="entry name" value="Exonuc_VII_ssu_sf"/>
</dbReference>
<name>A0A7W2TTG2_9GAMM</name>
<keyword evidence="5 6" id="KW-0269">Exonuclease</keyword>
<dbReference type="NCBIfam" id="TIGR01280">
    <property type="entry name" value="xseB"/>
    <property type="match status" value="1"/>
</dbReference>
<comment type="subcellular location">
    <subcellularLocation>
        <location evidence="6">Cytoplasm</location>
    </subcellularLocation>
</comment>
<evidence type="ECO:0000256" key="4">
    <source>
        <dbReference type="ARBA" id="ARBA00022801"/>
    </source>
</evidence>
<sequence>MPPKKKPATFASTIEQLEALVAKLEHSETPLEESLVSFEQGVKLIRQAQHELMSAEQKVQQLLADVPEEADMDDN</sequence>
<evidence type="ECO:0000256" key="5">
    <source>
        <dbReference type="ARBA" id="ARBA00022839"/>
    </source>
</evidence>
<organism evidence="7 8">
    <name type="scientific">Sediminihaliea albiluteola</name>
    <dbReference type="NCBI Taxonomy" id="2758564"/>
    <lineage>
        <taxon>Bacteria</taxon>
        <taxon>Pseudomonadati</taxon>
        <taxon>Pseudomonadota</taxon>
        <taxon>Gammaproteobacteria</taxon>
        <taxon>Cellvibrionales</taxon>
        <taxon>Halieaceae</taxon>
        <taxon>Sediminihaliea</taxon>
    </lineage>
</organism>
<keyword evidence="4 6" id="KW-0378">Hydrolase</keyword>
<dbReference type="PIRSF" id="PIRSF006488">
    <property type="entry name" value="Exonuc_VII_S"/>
    <property type="match status" value="1"/>
</dbReference>
<dbReference type="PANTHER" id="PTHR34137:SF1">
    <property type="entry name" value="EXODEOXYRIBONUCLEASE 7 SMALL SUBUNIT"/>
    <property type="match status" value="1"/>
</dbReference>
<dbReference type="Pfam" id="PF02609">
    <property type="entry name" value="Exonuc_VII_S"/>
    <property type="match status" value="1"/>
</dbReference>
<evidence type="ECO:0000256" key="1">
    <source>
        <dbReference type="ARBA" id="ARBA00009998"/>
    </source>
</evidence>
<dbReference type="GO" id="GO:0009318">
    <property type="term" value="C:exodeoxyribonuclease VII complex"/>
    <property type="evidence" value="ECO:0007669"/>
    <property type="project" value="UniProtKB-UniRule"/>
</dbReference>
<reference evidence="7 8" key="1">
    <citation type="submission" date="2020-07" db="EMBL/GenBank/DDBJ databases">
        <title>Halieaceae bacterium, F7430, whole genome shotgun sequencing project.</title>
        <authorList>
            <person name="Jiang S."/>
            <person name="Liu Z.W."/>
            <person name="Du Z.J."/>
        </authorList>
    </citation>
    <scope>NUCLEOTIDE SEQUENCE [LARGE SCALE GENOMIC DNA]</scope>
    <source>
        <strain evidence="7 8">F7430</strain>
    </source>
</reference>
<dbReference type="EMBL" id="JACFXU010000008">
    <property type="protein sequence ID" value="MBA6411550.1"/>
    <property type="molecule type" value="Genomic_DNA"/>
</dbReference>
<dbReference type="HAMAP" id="MF_00337">
    <property type="entry name" value="Exonuc_7_S"/>
    <property type="match status" value="1"/>
</dbReference>
<dbReference type="Proteomes" id="UP000539350">
    <property type="component" value="Unassembled WGS sequence"/>
</dbReference>
<dbReference type="EC" id="3.1.11.6" evidence="6"/>
<proteinExistence type="inferred from homology"/>
<evidence type="ECO:0000313" key="7">
    <source>
        <dbReference type="EMBL" id="MBA6411550.1"/>
    </source>
</evidence>